<reference evidence="2 3" key="1">
    <citation type="journal article" date="2021" name="Nat. Commun.">
        <title>Genetic determinants of endophytism in the Arabidopsis root mycobiome.</title>
        <authorList>
            <person name="Mesny F."/>
            <person name="Miyauchi S."/>
            <person name="Thiergart T."/>
            <person name="Pickel B."/>
            <person name="Atanasova L."/>
            <person name="Karlsson M."/>
            <person name="Huettel B."/>
            <person name="Barry K.W."/>
            <person name="Haridas S."/>
            <person name="Chen C."/>
            <person name="Bauer D."/>
            <person name="Andreopoulos W."/>
            <person name="Pangilinan J."/>
            <person name="LaButti K."/>
            <person name="Riley R."/>
            <person name="Lipzen A."/>
            <person name="Clum A."/>
            <person name="Drula E."/>
            <person name="Henrissat B."/>
            <person name="Kohler A."/>
            <person name="Grigoriev I.V."/>
            <person name="Martin F.M."/>
            <person name="Hacquard S."/>
        </authorList>
    </citation>
    <scope>NUCLEOTIDE SEQUENCE [LARGE SCALE GENOMIC DNA]</scope>
    <source>
        <strain evidence="2 3">MPI-CAGE-CH-0241</strain>
    </source>
</reference>
<name>A0A9P9AHA8_9HYPO</name>
<accession>A0A9P9AHA8</accession>
<proteinExistence type="predicted"/>
<evidence type="ECO:0000313" key="3">
    <source>
        <dbReference type="Proteomes" id="UP000777438"/>
    </source>
</evidence>
<sequence>VLQDSAKLDQVVVAKQMSWASRTNTTGVEDMADCLLGIFDINMSMIHGEGNKAFMRLQEEIAKQSCDLSLFAWAAQPPN</sequence>
<feature type="non-terminal residue" evidence="2">
    <location>
        <position position="79"/>
    </location>
</feature>
<keyword evidence="3" id="KW-1185">Reference proteome</keyword>
<dbReference type="PANTHER" id="PTHR10622:SF12">
    <property type="entry name" value="HET DOMAIN-CONTAINING PROTEIN"/>
    <property type="match status" value="1"/>
</dbReference>
<gene>
    <name evidence="2" type="ORF">B0T10DRAFT_369446</name>
</gene>
<dbReference type="Pfam" id="PF26640">
    <property type="entry name" value="DUF8212"/>
    <property type="match status" value="1"/>
</dbReference>
<protein>
    <recommendedName>
        <fullName evidence="1">DUF8212 domain-containing protein</fullName>
    </recommendedName>
</protein>
<dbReference type="InterPro" id="IPR058525">
    <property type="entry name" value="DUF8212"/>
</dbReference>
<dbReference type="AlphaFoldDB" id="A0A9P9AHA8"/>
<organism evidence="2 3">
    <name type="scientific">Thelonectria olida</name>
    <dbReference type="NCBI Taxonomy" id="1576542"/>
    <lineage>
        <taxon>Eukaryota</taxon>
        <taxon>Fungi</taxon>
        <taxon>Dikarya</taxon>
        <taxon>Ascomycota</taxon>
        <taxon>Pezizomycotina</taxon>
        <taxon>Sordariomycetes</taxon>
        <taxon>Hypocreomycetidae</taxon>
        <taxon>Hypocreales</taxon>
        <taxon>Nectriaceae</taxon>
        <taxon>Thelonectria</taxon>
    </lineage>
</organism>
<dbReference type="EMBL" id="JAGPYM010000061">
    <property type="protein sequence ID" value="KAH6870961.1"/>
    <property type="molecule type" value="Genomic_DNA"/>
</dbReference>
<feature type="domain" description="DUF8212" evidence="1">
    <location>
        <begin position="52"/>
        <end position="74"/>
    </location>
</feature>
<dbReference type="Proteomes" id="UP000777438">
    <property type="component" value="Unassembled WGS sequence"/>
</dbReference>
<evidence type="ECO:0000313" key="2">
    <source>
        <dbReference type="EMBL" id="KAH6870961.1"/>
    </source>
</evidence>
<dbReference type="OrthoDB" id="194358at2759"/>
<feature type="non-terminal residue" evidence="2">
    <location>
        <position position="1"/>
    </location>
</feature>
<evidence type="ECO:0000259" key="1">
    <source>
        <dbReference type="Pfam" id="PF26640"/>
    </source>
</evidence>
<dbReference type="PANTHER" id="PTHR10622">
    <property type="entry name" value="HET DOMAIN-CONTAINING PROTEIN"/>
    <property type="match status" value="1"/>
</dbReference>
<comment type="caution">
    <text evidence="2">The sequence shown here is derived from an EMBL/GenBank/DDBJ whole genome shotgun (WGS) entry which is preliminary data.</text>
</comment>